<dbReference type="EMBL" id="BHZC01000001">
    <property type="protein sequence ID" value="GCD36620.1"/>
    <property type="molecule type" value="Genomic_DNA"/>
</dbReference>
<gene>
    <name evidence="3" type="ORF">OEIGOIKO_04393</name>
</gene>
<dbReference type="InterPro" id="IPR021961">
    <property type="entry name" value="McrB_DNA-bd"/>
</dbReference>
<reference evidence="3 4" key="1">
    <citation type="submission" date="2018-11" db="EMBL/GenBank/DDBJ databases">
        <title>Whole genome sequence of Streptomyces chrestomyceticus NBRC 13444(T).</title>
        <authorList>
            <person name="Komaki H."/>
            <person name="Tamura T."/>
        </authorList>
    </citation>
    <scope>NUCLEOTIDE SEQUENCE [LARGE SCALE GENOMIC DNA]</scope>
    <source>
        <strain evidence="3 4">NBRC 13444</strain>
    </source>
</reference>
<proteinExistence type="predicted"/>
<protein>
    <recommendedName>
        <fullName evidence="2">Type IV methyl-directed restriction enzyme EcoKMcrB subunit DNA-binding domain-containing protein</fullName>
    </recommendedName>
</protein>
<dbReference type="AlphaFoldDB" id="A0A7U9PZA2"/>
<dbReference type="RefSeq" id="WP_125046200.1">
    <property type="nucleotide sequence ID" value="NZ_BHZC01000001.1"/>
</dbReference>
<feature type="compositionally biased region" description="Basic and acidic residues" evidence="1">
    <location>
        <begin position="196"/>
        <end position="209"/>
    </location>
</feature>
<sequence>MEIRSLLVEVASTYDANHPDKTSIGVPAQDLLRAVRDHLGPLLPGELEAEGYGGSGGPSSTPWIGFFDPSITRDPKVGLYLAYIFAADLKTVTLTLQQGVTALAYQLGRGKRRREYLADRARKLQSLLPQESIAGWDVRPSFKSSVDRALAYEAGSVAARVYDIEAMPHEDALREDLWHLADVLQDAALVERGLSEQRSPDGGHVEFVPKKRTQPQGLERFRPRDASDYVAHLPARTLRKTRRHEQLIEAFGGEVQRHGFVPANEGVHPRDLVLRKDGIAWLVEAKTVALGNPTKAVREAVGQLYEYSYFLHEQVDGTQPSLLALFTEEIGAYVEYLEQRGIASVWRTPTGWAGSPSALAAGLIG</sequence>
<feature type="region of interest" description="Disordered" evidence="1">
    <location>
        <begin position="196"/>
        <end position="215"/>
    </location>
</feature>
<dbReference type="GeneID" id="95623248"/>
<evidence type="ECO:0000313" key="3">
    <source>
        <dbReference type="EMBL" id="GCD36620.1"/>
    </source>
</evidence>
<evidence type="ECO:0000256" key="1">
    <source>
        <dbReference type="SAM" id="MobiDB-lite"/>
    </source>
</evidence>
<feature type="domain" description="Type IV methyl-directed restriction enzyme EcoKMcrB subunit DNA-binding" evidence="2">
    <location>
        <begin position="45"/>
        <end position="185"/>
    </location>
</feature>
<organism evidence="3 4">
    <name type="scientific">Streptomyces chrestomyceticus JCM 4735</name>
    <dbReference type="NCBI Taxonomy" id="1306181"/>
    <lineage>
        <taxon>Bacteria</taxon>
        <taxon>Bacillati</taxon>
        <taxon>Actinomycetota</taxon>
        <taxon>Actinomycetes</taxon>
        <taxon>Kitasatosporales</taxon>
        <taxon>Streptomycetaceae</taxon>
        <taxon>Streptomyces</taxon>
    </lineage>
</organism>
<evidence type="ECO:0000259" key="2">
    <source>
        <dbReference type="Pfam" id="PF12102"/>
    </source>
</evidence>
<dbReference type="Pfam" id="PF12102">
    <property type="entry name" value="MrcB_N"/>
    <property type="match status" value="1"/>
</dbReference>
<accession>A0A7U9PZA2</accession>
<dbReference type="Proteomes" id="UP000287830">
    <property type="component" value="Unassembled WGS sequence"/>
</dbReference>
<evidence type="ECO:0000313" key="4">
    <source>
        <dbReference type="Proteomes" id="UP000287830"/>
    </source>
</evidence>
<dbReference type="OrthoDB" id="9802640at2"/>
<name>A0A7U9PZA2_9ACTN</name>
<comment type="caution">
    <text evidence="3">The sequence shown here is derived from an EMBL/GenBank/DDBJ whole genome shotgun (WGS) entry which is preliminary data.</text>
</comment>
<dbReference type="Gene3D" id="3.30.920.90">
    <property type="match status" value="1"/>
</dbReference>